<sequence length="276" mass="31286">MNEILNHYKNLQLKDIAEAYSCTCQLITIKDDNPKSHGTGIFIEVDAEKFLVTAAHVIDNKTDNLFIPVGEHNLLSPGGDVTFTALTQNREKDKIDIAIFKLYPETVSKIPPIYKFLSQSQLGVSHEFLNLPMYSAVGFPTSKSKIKYKEDKFITKPFFYTTMPTDAKFYAQLNRDFHSNIIVNYDKNRVFNHTNSTISNGPDTYGMSGCGLWFSDPKEIVSGNNSKQLVAVMTDWPKENRKCWIGTRIDVITEVLRIKYGLNLPKSNILKVSNLS</sequence>
<accession>A0A3S2UPP0</accession>
<dbReference type="InterPro" id="IPR043504">
    <property type="entry name" value="Peptidase_S1_PA_chymotrypsin"/>
</dbReference>
<dbReference type="Proteomes" id="UP000285211">
    <property type="component" value="Unassembled WGS sequence"/>
</dbReference>
<dbReference type="Gene3D" id="2.40.10.10">
    <property type="entry name" value="Trypsin-like serine proteases"/>
    <property type="match status" value="2"/>
</dbReference>
<dbReference type="InterPro" id="IPR009003">
    <property type="entry name" value="Peptidase_S1_PA"/>
</dbReference>
<comment type="caution">
    <text evidence="1">The sequence shown here is derived from an EMBL/GenBank/DDBJ whole genome shotgun (WGS) entry which is preliminary data.</text>
</comment>
<dbReference type="EMBL" id="SACJ01000004">
    <property type="protein sequence ID" value="RVT76747.1"/>
    <property type="molecule type" value="Genomic_DNA"/>
</dbReference>
<protein>
    <recommendedName>
        <fullName evidence="3">Serine protease</fullName>
    </recommendedName>
</protein>
<dbReference type="SUPFAM" id="SSF50494">
    <property type="entry name" value="Trypsin-like serine proteases"/>
    <property type="match status" value="1"/>
</dbReference>
<evidence type="ECO:0008006" key="3">
    <source>
        <dbReference type="Google" id="ProtNLM"/>
    </source>
</evidence>
<reference evidence="1 2" key="1">
    <citation type="submission" date="2019-01" db="EMBL/GenBank/DDBJ databases">
        <authorList>
            <person name="Chen W.-M."/>
        </authorList>
    </citation>
    <scope>NUCLEOTIDE SEQUENCE [LARGE SCALE GENOMIC DNA]</scope>
    <source>
        <strain evidence="1 2">BBQ-12</strain>
    </source>
</reference>
<dbReference type="RefSeq" id="WP_128194977.1">
    <property type="nucleotide sequence ID" value="NZ_SACJ01000004.1"/>
</dbReference>
<proteinExistence type="predicted"/>
<organism evidence="1 2">
    <name type="scientific">Flavobacterium sufflavum</name>
    <dbReference type="NCBI Taxonomy" id="1921138"/>
    <lineage>
        <taxon>Bacteria</taxon>
        <taxon>Pseudomonadati</taxon>
        <taxon>Bacteroidota</taxon>
        <taxon>Flavobacteriia</taxon>
        <taxon>Flavobacteriales</taxon>
        <taxon>Flavobacteriaceae</taxon>
        <taxon>Flavobacterium</taxon>
    </lineage>
</organism>
<gene>
    <name evidence="1" type="ORF">EOD40_09625</name>
</gene>
<evidence type="ECO:0000313" key="2">
    <source>
        <dbReference type="Proteomes" id="UP000285211"/>
    </source>
</evidence>
<dbReference type="AlphaFoldDB" id="A0A3S2UPP0"/>
<evidence type="ECO:0000313" key="1">
    <source>
        <dbReference type="EMBL" id="RVT76747.1"/>
    </source>
</evidence>
<dbReference type="OrthoDB" id="1247050at2"/>
<name>A0A3S2UPP0_9FLAO</name>
<keyword evidence="2" id="KW-1185">Reference proteome</keyword>